<dbReference type="SMART" id="SM00136">
    <property type="entry name" value="LamNT"/>
    <property type="match status" value="1"/>
</dbReference>
<dbReference type="Gene3D" id="2.60.120.260">
    <property type="entry name" value="Galactose-binding domain-like"/>
    <property type="match status" value="1"/>
</dbReference>
<dbReference type="PRINTS" id="PR00011">
    <property type="entry name" value="EGFLAMININ"/>
</dbReference>
<keyword evidence="2" id="KW-0964">Secreted</keyword>
<dbReference type="InterPro" id="IPR056863">
    <property type="entry name" value="LMN_ATRN_NET-like_EGF"/>
</dbReference>
<feature type="chain" id="PRO_5044206216" description="Laminin subunit beta-1-like" evidence="14">
    <location>
        <begin position="19"/>
        <end position="1628"/>
    </location>
</feature>
<evidence type="ECO:0000256" key="5">
    <source>
        <dbReference type="ARBA" id="ARBA00022737"/>
    </source>
</evidence>
<accession>A0A8C8CJC9</accession>
<dbReference type="GO" id="GO:0007155">
    <property type="term" value="P:cell adhesion"/>
    <property type="evidence" value="ECO:0007669"/>
    <property type="project" value="UniProtKB-KW"/>
</dbReference>
<dbReference type="Gene3D" id="2.170.300.10">
    <property type="entry name" value="Tie2 ligand-binding domain superfamily"/>
    <property type="match status" value="1"/>
</dbReference>
<dbReference type="InterPro" id="IPR000742">
    <property type="entry name" value="EGF"/>
</dbReference>
<keyword evidence="9 12" id="KW-1015">Disulfide bond</keyword>
<evidence type="ECO:0000259" key="15">
    <source>
        <dbReference type="PROSITE" id="PS50027"/>
    </source>
</evidence>
<feature type="domain" description="Laminin EGF-like" evidence="15">
    <location>
        <begin position="968"/>
        <end position="1019"/>
    </location>
</feature>
<feature type="domain" description="Laminin EGF-like" evidence="15">
    <location>
        <begin position="393"/>
        <end position="453"/>
    </location>
</feature>
<sequence length="1628" mass="179803">MLILLIASLLTLWWRSFAQLPEFGDVCTEGSCYPATGDLLIGRAHQLTASSTCGIEKPERFCIVGHLEEEKKCFVCDSREMYDERLNHTTSHSIENLVTTFAPNRLKTWWQSENGVENVTIQLNLEAEFHFTHLIMTFKTFRPATMVIERSMDFGKKWQVYRYYSYNCESAFPGISVGPMVKVDGIICDSRYSDIEPSAEGEVIFRVLDPAFEIEDPYSPRIQNMLKITNLRVQFSKLHTLGDNLLDSRDEVTEKYYYALFDMVVRGNCFCYGHASKCAPVDGIHVGTEGMVHGHCMCNHNTEGLNCEHCKDFYNDLPWRPAEGHNTNACKMCECNHHSRSCHFDMAVYLSTGNVSGGVCDECQHKTTGRQCEQCRPFYYQHPERHLRDPNICERTCDPAGSLQGGACDGRTDVSAGLIAGQCRCKTSVEGERCDHCRQGHYGLGQGPNGCLQCTCNPLGTLPGGSPCDMDTGNCFCKRLVTGRNCDQCLPRHWGLSNDMDGCRPCDCDQGGAVNNDCSPISGQCQCREHMYGRRCVQLESGYYFIALDHYTYEAEDAKHGPGVTVVPRPYPLNRSPTWTGAGFVNVPEGAHLEFHINNLPDSMDYDMLIRYEPQLPEQWEQVEIRVIRPYSMRVGQPVSPCENTLPGGDQQSVSLPPGSRHVVLLRPVCLDKGRNYTLRLSLPLYSSLSDVQSPYTLIDSLVLIPRVRELELFEGSQGEEAWDTFQRYRCLESSQSVIKSPMTDICNDYIFSVSALLHQGAMACQCDSQGSLSAVCDPRGGQCRCRPNMAGRNCDRCAPATFQFSPSGCRPCECNPVGSVNAFCHEATGQCECVPGASGRQCAHCLPGYWGFPQCRPCQCNGNSDFCHPQTGECQGCRASTTGHMCERCLDGYHGDPVLGLGGHCRPCMCPDGPGSGRQYADGCYQTANNYQLVCVCSPGYRGARCDECAPGHHGNPQVPSGRCLPCQCSGNIDQLDPGSCDARTGVCLKCLHHTEGYGCQRCKLGYYGLAATQSCRTCDCDLRGIASEQCHRSSGQCVCVEGVSGPRCNQCARGYHGEFPACQRCHQCFGEWDSVVGELTNQAQRLKDHVTELQTNGVTAPYTDTVSSLEISANAISGIVENNPAIQKMEDVQQMMQQVTYVHTNTCASLDTLREQAQELERTVKDIGDRIKTVKNSNIEGAMDTITDAHLESKRAEIRVNQTTSYPDNTLEQSATLRREAEARLSQNQADALNRLVCFLSVQTCGAAGGEEGCAASPCGGVGCVSEDGTHRCGGDGCDGLVTQTQSTLKTAKDFDQEILSTMQEVDKLSRMVWEVKVHADEAKLSAREVLLKSNQSRDGVEHTNKQLRSLIKEIRDLLTNDRANVEVIEAVSNEVLALKMPTSPGQLEALTKEIRDRVGTLTSVEDILSQSANDIHTTERLLEQARTASQEASEVKETADLVKEALDTTKHAQNAAIDAVKQAYNNTRGTLDLITSVESETAESELRLSNATLRLLQLERDVTLLRESSLDTSHRTQNTERLSETAKQDAERVKGQYSVVEGLVVTKAVGVSDAKKRAELLQQEAKELLTQTSGKLQRLRELERSYAANQRTLEAKAGQLSGLEKTARQLLDDISQKVMIYSTCS</sequence>
<feature type="disulfide bond" evidence="12">
    <location>
        <begin position="767"/>
        <end position="784"/>
    </location>
</feature>
<dbReference type="PROSITE" id="PS50027">
    <property type="entry name" value="EGF_LAM_2"/>
    <property type="match status" value="8"/>
</dbReference>
<keyword evidence="7" id="KW-0130">Cell adhesion</keyword>
<dbReference type="FunFam" id="2.10.25.10:FF:000138">
    <property type="entry name" value="Laminin subunit beta 1"/>
    <property type="match status" value="1"/>
</dbReference>
<dbReference type="FunFam" id="2.10.25.10:FF:000074">
    <property type="entry name" value="Laminin subunit alpha"/>
    <property type="match status" value="1"/>
</dbReference>
<dbReference type="CDD" id="cd00055">
    <property type="entry name" value="EGF_Lam"/>
    <property type="match status" value="11"/>
</dbReference>
<keyword evidence="5" id="KW-0677">Repeat</keyword>
<evidence type="ECO:0000256" key="14">
    <source>
        <dbReference type="SAM" id="SignalP"/>
    </source>
</evidence>
<dbReference type="Pfam" id="PF21199">
    <property type="entry name" value="LAMININ_IV_B"/>
    <property type="match status" value="1"/>
</dbReference>
<dbReference type="PROSITE" id="PS51116">
    <property type="entry name" value="LAMININ_IVB"/>
    <property type="match status" value="1"/>
</dbReference>
<dbReference type="PROSITE" id="PS01248">
    <property type="entry name" value="EGF_LAM_1"/>
    <property type="match status" value="3"/>
</dbReference>
<feature type="disulfide bond" evidence="12">
    <location>
        <begin position="786"/>
        <end position="795"/>
    </location>
</feature>
<dbReference type="PROSITE" id="PS51117">
    <property type="entry name" value="LAMININ_NTER"/>
    <property type="match status" value="1"/>
</dbReference>
<evidence type="ECO:0000256" key="4">
    <source>
        <dbReference type="ARBA" id="ARBA00022729"/>
    </source>
</evidence>
<feature type="domain" description="Laminin EGF-like" evidence="15">
    <location>
        <begin position="859"/>
        <end position="908"/>
    </location>
</feature>
<evidence type="ECO:0000313" key="18">
    <source>
        <dbReference type="Ensembl" id="ENSOTSP00005009154.2"/>
    </source>
</evidence>
<feature type="disulfide bond" evidence="12">
    <location>
        <begin position="992"/>
        <end position="1001"/>
    </location>
</feature>
<feature type="domain" description="Laminin EGF-like" evidence="15">
    <location>
        <begin position="454"/>
        <end position="505"/>
    </location>
</feature>
<dbReference type="Pfam" id="PF00055">
    <property type="entry name" value="Laminin_N"/>
    <property type="match status" value="1"/>
</dbReference>
<dbReference type="InterPro" id="IPR002049">
    <property type="entry name" value="LE_dom"/>
</dbReference>
<feature type="disulfide bond" evidence="12">
    <location>
        <begin position="298"/>
        <end position="307"/>
    </location>
</feature>
<feature type="disulfide bond" evidence="12">
    <location>
        <begin position="489"/>
        <end position="503"/>
    </location>
</feature>
<feature type="domain" description="Laminin EGF-like" evidence="15">
    <location>
        <begin position="1020"/>
        <end position="1066"/>
    </location>
</feature>
<dbReference type="InterPro" id="IPR008211">
    <property type="entry name" value="Laminin_N"/>
</dbReference>
<feature type="disulfide bond" evidence="12">
    <location>
        <begin position="425"/>
        <end position="434"/>
    </location>
</feature>
<dbReference type="GO" id="GO:0009888">
    <property type="term" value="P:tissue development"/>
    <property type="evidence" value="ECO:0007669"/>
    <property type="project" value="TreeGrafter"/>
</dbReference>
<dbReference type="Pfam" id="PF00053">
    <property type="entry name" value="EGF_laminin"/>
    <property type="match status" value="9"/>
</dbReference>
<evidence type="ECO:0008006" key="20">
    <source>
        <dbReference type="Google" id="ProtNLM"/>
    </source>
</evidence>
<dbReference type="FunFam" id="2.60.120.260:FF:000010">
    <property type="entry name" value="Laminin subunit beta 1"/>
    <property type="match status" value="1"/>
</dbReference>
<evidence type="ECO:0000256" key="1">
    <source>
        <dbReference type="ARBA" id="ARBA00004302"/>
    </source>
</evidence>
<evidence type="ECO:0000313" key="19">
    <source>
        <dbReference type="Proteomes" id="UP000694402"/>
    </source>
</evidence>
<feature type="disulfide bond" evidence="12">
    <location>
        <begin position="437"/>
        <end position="451"/>
    </location>
</feature>
<evidence type="ECO:0000259" key="16">
    <source>
        <dbReference type="PROSITE" id="PS51116"/>
    </source>
</evidence>
<feature type="domain" description="Laminin EGF-like" evidence="15">
    <location>
        <begin position="765"/>
        <end position="812"/>
    </location>
</feature>
<feature type="disulfide bond" evidence="12">
    <location>
        <begin position="813"/>
        <end position="825"/>
    </location>
</feature>
<dbReference type="InterPro" id="IPR050440">
    <property type="entry name" value="Laminin/Netrin_ECM"/>
</dbReference>
<evidence type="ECO:0000256" key="7">
    <source>
        <dbReference type="ARBA" id="ARBA00022889"/>
    </source>
</evidence>
<dbReference type="SMART" id="SM00180">
    <property type="entry name" value="EGF_Lam"/>
    <property type="match status" value="11"/>
</dbReference>
<dbReference type="GO" id="GO:0032991">
    <property type="term" value="C:protein-containing complex"/>
    <property type="evidence" value="ECO:0007669"/>
    <property type="project" value="UniProtKB-ARBA"/>
</dbReference>
<dbReference type="FunFam" id="2.170.300.10:FF:000004">
    <property type="entry name" value="Laminin subunit beta 1"/>
    <property type="match status" value="1"/>
</dbReference>
<feature type="domain" description="Laminin EGF-like" evidence="15">
    <location>
        <begin position="269"/>
        <end position="332"/>
    </location>
</feature>
<dbReference type="GeneTree" id="ENSGT00940000156003"/>
<feature type="disulfide bond" evidence="12">
    <location>
        <begin position="1041"/>
        <end position="1050"/>
    </location>
</feature>
<protein>
    <recommendedName>
        <fullName evidence="20">Laminin subunit beta-1-like</fullName>
    </recommendedName>
</protein>
<dbReference type="PROSITE" id="PS00022">
    <property type="entry name" value="EGF_1"/>
    <property type="match status" value="1"/>
</dbReference>
<proteinExistence type="predicted"/>
<dbReference type="SMART" id="SM00181">
    <property type="entry name" value="EGF"/>
    <property type="match status" value="7"/>
</dbReference>
<dbReference type="CDD" id="cd22300">
    <property type="entry name" value="cc_LAMB1_C"/>
    <property type="match status" value="1"/>
</dbReference>
<evidence type="ECO:0000256" key="9">
    <source>
        <dbReference type="ARBA" id="ARBA00023157"/>
    </source>
</evidence>
<dbReference type="Proteomes" id="UP000694402">
    <property type="component" value="Unassembled WGS sequence"/>
</dbReference>
<dbReference type="Ensembl" id="ENSOTST00005010093.2">
    <property type="protein sequence ID" value="ENSOTSP00005009154.2"/>
    <property type="gene ID" value="ENSOTSG00005004601.2"/>
</dbReference>
<feature type="disulfide bond" evidence="12">
    <location>
        <begin position="1020"/>
        <end position="1032"/>
    </location>
</feature>
<dbReference type="SUPFAM" id="SSF57196">
    <property type="entry name" value="EGF/Laminin"/>
    <property type="match status" value="10"/>
</dbReference>
<keyword evidence="11 12" id="KW-0424">Laminin EGF-like domain</keyword>
<organism evidence="18 19">
    <name type="scientific">Oncorhynchus tshawytscha</name>
    <name type="common">Chinook salmon</name>
    <name type="synonym">Salmo tshawytscha</name>
    <dbReference type="NCBI Taxonomy" id="74940"/>
    <lineage>
        <taxon>Eukaryota</taxon>
        <taxon>Metazoa</taxon>
        <taxon>Chordata</taxon>
        <taxon>Craniata</taxon>
        <taxon>Vertebrata</taxon>
        <taxon>Euteleostomi</taxon>
        <taxon>Actinopterygii</taxon>
        <taxon>Neopterygii</taxon>
        <taxon>Teleostei</taxon>
        <taxon>Protacanthopterygii</taxon>
        <taxon>Salmoniformes</taxon>
        <taxon>Salmonidae</taxon>
        <taxon>Salmoninae</taxon>
        <taxon>Oncorhynchus</taxon>
    </lineage>
</organism>
<dbReference type="Pfam" id="PF24973">
    <property type="entry name" value="EGF_LMN_ATRN"/>
    <property type="match status" value="2"/>
</dbReference>
<dbReference type="PANTHER" id="PTHR10574:SF233">
    <property type="entry name" value="LAMININ SUBUNIT BETA-1"/>
    <property type="match status" value="1"/>
</dbReference>
<dbReference type="PANTHER" id="PTHR10574">
    <property type="entry name" value="NETRIN/LAMININ-RELATED"/>
    <property type="match status" value="1"/>
</dbReference>
<dbReference type="GO" id="GO:0009887">
    <property type="term" value="P:animal organ morphogenesis"/>
    <property type="evidence" value="ECO:0007669"/>
    <property type="project" value="TreeGrafter"/>
</dbReference>
<dbReference type="FunFam" id="2.10.25.10:FF:000011">
    <property type="entry name" value="Cadherin EGF LAG seven-pass G-type receptor"/>
    <property type="match status" value="3"/>
</dbReference>
<keyword evidence="19" id="KW-1185">Reference proteome</keyword>
<name>A0A8C8CJC9_ONCTS</name>
<evidence type="ECO:0000256" key="13">
    <source>
        <dbReference type="SAM" id="Coils"/>
    </source>
</evidence>
<evidence type="ECO:0000256" key="3">
    <source>
        <dbReference type="ARBA" id="ARBA00022530"/>
    </source>
</evidence>
<gene>
    <name evidence="18" type="primary">LOC112216823</name>
</gene>
<feature type="disulfide bond" evidence="12">
    <location>
        <begin position="878"/>
        <end position="887"/>
    </location>
</feature>
<feature type="domain" description="Laminin IV type B" evidence="16">
    <location>
        <begin position="545"/>
        <end position="759"/>
    </location>
</feature>
<dbReference type="FunFam" id="2.10.25.10:FF:000065">
    <property type="entry name" value="Laminin subunit beta 1"/>
    <property type="match status" value="1"/>
</dbReference>
<reference evidence="18" key="2">
    <citation type="submission" date="2025-09" db="UniProtKB">
        <authorList>
            <consortium name="Ensembl"/>
        </authorList>
    </citation>
    <scope>IDENTIFICATION</scope>
</reference>
<dbReference type="FunFam" id="2.10.25.10:FF:000135">
    <property type="entry name" value="Laminin subunit beta 4"/>
    <property type="match status" value="1"/>
</dbReference>
<feature type="signal peptide" evidence="14">
    <location>
        <begin position="1"/>
        <end position="18"/>
    </location>
</feature>
<feature type="coiled-coil region" evidence="13">
    <location>
        <begin position="1152"/>
        <end position="1179"/>
    </location>
</feature>
<feature type="disulfide bond" evidence="12">
    <location>
        <begin position="815"/>
        <end position="832"/>
    </location>
</feature>
<dbReference type="FunFam" id="2.170.300.10:FF:000001">
    <property type="entry name" value="Laminin subunit beta-1"/>
    <property type="match status" value="1"/>
</dbReference>
<evidence type="ECO:0000256" key="8">
    <source>
        <dbReference type="ARBA" id="ARBA00023054"/>
    </source>
</evidence>
<evidence type="ECO:0000256" key="12">
    <source>
        <dbReference type="PROSITE-ProRule" id="PRU00460"/>
    </source>
</evidence>
<evidence type="ECO:0000256" key="6">
    <source>
        <dbReference type="ARBA" id="ARBA00022869"/>
    </source>
</evidence>
<comment type="subcellular location">
    <subcellularLocation>
        <location evidence="1">Secreted</location>
        <location evidence="1">Extracellular space</location>
        <location evidence="1">Extracellular matrix</location>
        <location evidence="1">Basement membrane</location>
    </subcellularLocation>
</comment>
<feature type="domain" description="Laminin EGF-like" evidence="15">
    <location>
        <begin position="813"/>
        <end position="858"/>
    </location>
</feature>
<keyword evidence="4 14" id="KW-0732">Signal</keyword>
<dbReference type="InterPro" id="IPR013015">
    <property type="entry name" value="Laminin_IV_B"/>
</dbReference>
<feature type="domain" description="Laminin N-terminal" evidence="17">
    <location>
        <begin position="28"/>
        <end position="268"/>
    </location>
</feature>
<feature type="disulfide bond" evidence="12">
    <location>
        <begin position="477"/>
        <end position="486"/>
    </location>
</feature>
<keyword evidence="3" id="KW-0272">Extracellular matrix</keyword>
<evidence type="ECO:0000256" key="11">
    <source>
        <dbReference type="ARBA" id="ARBA00023292"/>
    </source>
</evidence>
<keyword evidence="8 13" id="KW-0175">Coiled coil</keyword>
<comment type="caution">
    <text evidence="12">Lacks conserved residue(s) required for the propagation of feature annotation.</text>
</comment>
<evidence type="ECO:0000256" key="10">
    <source>
        <dbReference type="ARBA" id="ARBA00023180"/>
    </source>
</evidence>
<keyword evidence="10" id="KW-0325">Glycoprotein</keyword>
<reference evidence="18" key="1">
    <citation type="submission" date="2025-08" db="UniProtKB">
        <authorList>
            <consortium name="Ensembl"/>
        </authorList>
    </citation>
    <scope>IDENTIFICATION</scope>
</reference>
<keyword evidence="6" id="KW-0084">Basement membrane</keyword>
<feature type="disulfide bond" evidence="12">
    <location>
        <begin position="765"/>
        <end position="777"/>
    </location>
</feature>
<dbReference type="GO" id="GO:0005604">
    <property type="term" value="C:basement membrane"/>
    <property type="evidence" value="ECO:0007669"/>
    <property type="project" value="UniProtKB-SubCell"/>
</dbReference>
<evidence type="ECO:0000256" key="2">
    <source>
        <dbReference type="ARBA" id="ARBA00022525"/>
    </source>
</evidence>
<dbReference type="FunFam" id="2.10.25.10:FF:000130">
    <property type="entry name" value="Laminin subunit beta 1"/>
    <property type="match status" value="1"/>
</dbReference>
<feature type="disulfide bond" evidence="12">
    <location>
        <begin position="834"/>
        <end position="843"/>
    </location>
</feature>
<evidence type="ECO:0000259" key="17">
    <source>
        <dbReference type="PROSITE" id="PS51117"/>
    </source>
</evidence>
<feature type="disulfide bond" evidence="12">
    <location>
        <begin position="1022"/>
        <end position="1039"/>
    </location>
</feature>
<dbReference type="Gene3D" id="2.10.25.10">
    <property type="entry name" value="Laminin"/>
    <property type="match status" value="9"/>
</dbReference>